<dbReference type="AlphaFoldDB" id="A0A2M7B7K9"/>
<dbReference type="PANTHER" id="PTHR22916">
    <property type="entry name" value="GLYCOSYLTRANSFERASE"/>
    <property type="match status" value="1"/>
</dbReference>
<protein>
    <recommendedName>
        <fullName evidence="1">Glycosyltransferase 2-like domain-containing protein</fullName>
    </recommendedName>
</protein>
<evidence type="ECO:0000313" key="3">
    <source>
        <dbReference type="Proteomes" id="UP000230131"/>
    </source>
</evidence>
<dbReference type="SUPFAM" id="SSF53448">
    <property type="entry name" value="Nucleotide-diphospho-sugar transferases"/>
    <property type="match status" value="1"/>
</dbReference>
<dbReference type="Pfam" id="PF00535">
    <property type="entry name" value="Glycos_transf_2"/>
    <property type="match status" value="1"/>
</dbReference>
<dbReference type="InterPro" id="IPR001173">
    <property type="entry name" value="Glyco_trans_2-like"/>
</dbReference>
<dbReference type="Gene3D" id="3.90.550.10">
    <property type="entry name" value="Spore Coat Polysaccharide Biosynthesis Protein SpsA, Chain A"/>
    <property type="match status" value="1"/>
</dbReference>
<proteinExistence type="predicted"/>
<name>A0A2M7B7K9_9BACT</name>
<dbReference type="Proteomes" id="UP000230131">
    <property type="component" value="Unassembled WGS sequence"/>
</dbReference>
<dbReference type="EMBL" id="PEVH01000053">
    <property type="protein sequence ID" value="PIU99070.1"/>
    <property type="molecule type" value="Genomic_DNA"/>
</dbReference>
<reference evidence="3" key="1">
    <citation type="submission" date="2017-09" db="EMBL/GenBank/DDBJ databases">
        <title>Depth-based differentiation of microbial function through sediment-hosted aquifers and enrichment of novel symbionts in the deep terrestrial subsurface.</title>
        <authorList>
            <person name="Probst A.J."/>
            <person name="Ladd B."/>
            <person name="Jarett J.K."/>
            <person name="Geller-Mcgrath D.E."/>
            <person name="Sieber C.M.K."/>
            <person name="Emerson J.B."/>
            <person name="Anantharaman K."/>
            <person name="Thomas B.C."/>
            <person name="Malmstrom R."/>
            <person name="Stieglmeier M."/>
            <person name="Klingl A."/>
            <person name="Woyke T."/>
            <person name="Ryan C.M."/>
            <person name="Banfield J.F."/>
        </authorList>
    </citation>
    <scope>NUCLEOTIDE SEQUENCE [LARGE SCALE GENOMIC DNA]</scope>
</reference>
<evidence type="ECO:0000313" key="2">
    <source>
        <dbReference type="EMBL" id="PIU99070.1"/>
    </source>
</evidence>
<accession>A0A2M7B7K9</accession>
<comment type="caution">
    <text evidence="2">The sequence shown here is derived from an EMBL/GenBank/DDBJ whole genome shotgun (WGS) entry which is preliminary data.</text>
</comment>
<feature type="domain" description="Glycosyltransferase 2-like" evidence="1">
    <location>
        <begin position="17"/>
        <end position="133"/>
    </location>
</feature>
<sequence length="329" mass="38433">MNFTFMNFISPKNPKVSVIIVSFNSGRFVKNTMDSILAQTSNSLEVIVVDGASTDETLSVLKGYNGIQVVSEPDSGYLEAFRKGLKLARGKYIIQCAISDGLLEKTWIEECTKIFDSNKDVSLVWGLPQYMSEDGVLGDVSYPQFYHRDPPQKEDFFYYWLSTSFWLPEGNFVVRKKIMEECFPRFGLDSLNIEPWLEFNYRFNIAGYIPYFLRIVANFGRIHKNQLTSKEKENGIGFKKFHIYIEQVKLYRKKIFLNPKLHHFRDSNGNILDINFSRLLFFSKEILPPRKILKNLISLIIPIFAHFPYFENVIPKSLLTNLRKFYREL</sequence>
<gene>
    <name evidence="2" type="ORF">COS59_01750</name>
</gene>
<evidence type="ECO:0000259" key="1">
    <source>
        <dbReference type="Pfam" id="PF00535"/>
    </source>
</evidence>
<organism evidence="2 3">
    <name type="scientific">Candidatus Wolfebacteria bacterium CG03_land_8_20_14_0_80_36_15</name>
    <dbReference type="NCBI Taxonomy" id="1975067"/>
    <lineage>
        <taxon>Bacteria</taxon>
        <taxon>Candidatus Wolfeibacteriota</taxon>
    </lineage>
</organism>
<dbReference type="InterPro" id="IPR029044">
    <property type="entry name" value="Nucleotide-diphossugar_trans"/>
</dbReference>